<gene>
    <name evidence="3" type="ORF">DFH94DRAFT_684444</name>
</gene>
<keyword evidence="2" id="KW-0732">Signal</keyword>
<feature type="compositionally biased region" description="Pro residues" evidence="1">
    <location>
        <begin position="91"/>
        <end position="106"/>
    </location>
</feature>
<proteinExistence type="predicted"/>
<protein>
    <submittedName>
        <fullName evidence="3">Uncharacterized protein</fullName>
    </submittedName>
</protein>
<comment type="caution">
    <text evidence="3">The sequence shown here is derived from an EMBL/GenBank/DDBJ whole genome shotgun (WGS) entry which is preliminary data.</text>
</comment>
<evidence type="ECO:0000313" key="3">
    <source>
        <dbReference type="EMBL" id="KAF8472981.1"/>
    </source>
</evidence>
<dbReference type="AlphaFoldDB" id="A0A9P5JZ14"/>
<dbReference type="OrthoDB" id="10624506at2759"/>
<feature type="region of interest" description="Disordered" evidence="1">
    <location>
        <begin position="38"/>
        <end position="113"/>
    </location>
</feature>
<sequence length="113" mass="12395">MSMSGQLATLFILLALIFTLSAYFKRRNERATLVKIKQTQRGSEAAYGSNPHDSDSAGGETPFAPPQYPPLAYNDFNKTYTYDPTKGFAPPSVPPPQYYPPPPGVPPITSDQK</sequence>
<evidence type="ECO:0000256" key="1">
    <source>
        <dbReference type="SAM" id="MobiDB-lite"/>
    </source>
</evidence>
<dbReference type="EMBL" id="WHVB01000019">
    <property type="protein sequence ID" value="KAF8472981.1"/>
    <property type="molecule type" value="Genomic_DNA"/>
</dbReference>
<name>A0A9P5JZ14_9AGAM</name>
<evidence type="ECO:0000256" key="2">
    <source>
        <dbReference type="SAM" id="SignalP"/>
    </source>
</evidence>
<reference evidence="3" key="1">
    <citation type="submission" date="2019-10" db="EMBL/GenBank/DDBJ databases">
        <authorList>
            <consortium name="DOE Joint Genome Institute"/>
            <person name="Kuo A."/>
            <person name="Miyauchi S."/>
            <person name="Kiss E."/>
            <person name="Drula E."/>
            <person name="Kohler A."/>
            <person name="Sanchez-Garcia M."/>
            <person name="Andreopoulos B."/>
            <person name="Barry K.W."/>
            <person name="Bonito G."/>
            <person name="Buee M."/>
            <person name="Carver A."/>
            <person name="Chen C."/>
            <person name="Cichocki N."/>
            <person name="Clum A."/>
            <person name="Culley D."/>
            <person name="Crous P.W."/>
            <person name="Fauchery L."/>
            <person name="Girlanda M."/>
            <person name="Hayes R."/>
            <person name="Keri Z."/>
            <person name="LaButti K."/>
            <person name="Lipzen A."/>
            <person name="Lombard V."/>
            <person name="Magnuson J."/>
            <person name="Maillard F."/>
            <person name="Morin E."/>
            <person name="Murat C."/>
            <person name="Nolan M."/>
            <person name="Ohm R."/>
            <person name="Pangilinan J."/>
            <person name="Pereira M."/>
            <person name="Perotto S."/>
            <person name="Peter M."/>
            <person name="Riley R."/>
            <person name="Sitrit Y."/>
            <person name="Stielow B."/>
            <person name="Szollosi G."/>
            <person name="Zifcakova L."/>
            <person name="Stursova M."/>
            <person name="Spatafora J.W."/>
            <person name="Tedersoo L."/>
            <person name="Vaario L.-M."/>
            <person name="Yamada A."/>
            <person name="Yan M."/>
            <person name="Wang P."/>
            <person name="Xu J."/>
            <person name="Bruns T."/>
            <person name="Baldrian P."/>
            <person name="Vilgalys R."/>
            <person name="Henrissat B."/>
            <person name="Grigoriev I.V."/>
            <person name="Hibbett D."/>
            <person name="Nagy L.G."/>
            <person name="Martin F.M."/>
        </authorList>
    </citation>
    <scope>NUCLEOTIDE SEQUENCE</scope>
    <source>
        <strain evidence="3">Prilba</strain>
    </source>
</reference>
<keyword evidence="4" id="KW-1185">Reference proteome</keyword>
<accession>A0A9P5JZ14</accession>
<feature type="chain" id="PRO_5040330631" evidence="2">
    <location>
        <begin position="23"/>
        <end position="113"/>
    </location>
</feature>
<organism evidence="3 4">
    <name type="scientific">Russula ochroleuca</name>
    <dbReference type="NCBI Taxonomy" id="152965"/>
    <lineage>
        <taxon>Eukaryota</taxon>
        <taxon>Fungi</taxon>
        <taxon>Dikarya</taxon>
        <taxon>Basidiomycota</taxon>
        <taxon>Agaricomycotina</taxon>
        <taxon>Agaricomycetes</taxon>
        <taxon>Russulales</taxon>
        <taxon>Russulaceae</taxon>
        <taxon>Russula</taxon>
    </lineage>
</organism>
<dbReference type="Proteomes" id="UP000759537">
    <property type="component" value="Unassembled WGS sequence"/>
</dbReference>
<evidence type="ECO:0000313" key="4">
    <source>
        <dbReference type="Proteomes" id="UP000759537"/>
    </source>
</evidence>
<reference evidence="3" key="2">
    <citation type="journal article" date="2020" name="Nat. Commun.">
        <title>Large-scale genome sequencing of mycorrhizal fungi provides insights into the early evolution of symbiotic traits.</title>
        <authorList>
            <person name="Miyauchi S."/>
            <person name="Kiss E."/>
            <person name="Kuo A."/>
            <person name="Drula E."/>
            <person name="Kohler A."/>
            <person name="Sanchez-Garcia M."/>
            <person name="Morin E."/>
            <person name="Andreopoulos B."/>
            <person name="Barry K.W."/>
            <person name="Bonito G."/>
            <person name="Buee M."/>
            <person name="Carver A."/>
            <person name="Chen C."/>
            <person name="Cichocki N."/>
            <person name="Clum A."/>
            <person name="Culley D."/>
            <person name="Crous P.W."/>
            <person name="Fauchery L."/>
            <person name="Girlanda M."/>
            <person name="Hayes R.D."/>
            <person name="Keri Z."/>
            <person name="LaButti K."/>
            <person name="Lipzen A."/>
            <person name="Lombard V."/>
            <person name="Magnuson J."/>
            <person name="Maillard F."/>
            <person name="Murat C."/>
            <person name="Nolan M."/>
            <person name="Ohm R.A."/>
            <person name="Pangilinan J."/>
            <person name="Pereira M.F."/>
            <person name="Perotto S."/>
            <person name="Peter M."/>
            <person name="Pfister S."/>
            <person name="Riley R."/>
            <person name="Sitrit Y."/>
            <person name="Stielow J.B."/>
            <person name="Szollosi G."/>
            <person name="Zifcakova L."/>
            <person name="Stursova M."/>
            <person name="Spatafora J.W."/>
            <person name="Tedersoo L."/>
            <person name="Vaario L.M."/>
            <person name="Yamada A."/>
            <person name="Yan M."/>
            <person name="Wang P."/>
            <person name="Xu J."/>
            <person name="Bruns T."/>
            <person name="Baldrian P."/>
            <person name="Vilgalys R."/>
            <person name="Dunand C."/>
            <person name="Henrissat B."/>
            <person name="Grigoriev I.V."/>
            <person name="Hibbett D."/>
            <person name="Nagy L.G."/>
            <person name="Martin F.M."/>
        </authorList>
    </citation>
    <scope>NUCLEOTIDE SEQUENCE</scope>
    <source>
        <strain evidence="3">Prilba</strain>
    </source>
</reference>
<feature type="signal peptide" evidence="2">
    <location>
        <begin position="1"/>
        <end position="22"/>
    </location>
</feature>